<keyword evidence="3" id="KW-1185">Reference proteome</keyword>
<dbReference type="InterPro" id="IPR029479">
    <property type="entry name" value="Nitroreductase"/>
</dbReference>
<dbReference type="Gene3D" id="3.40.109.10">
    <property type="entry name" value="NADH Oxidase"/>
    <property type="match status" value="1"/>
</dbReference>
<dbReference type="PANTHER" id="PTHR43745">
    <property type="entry name" value="NITROREDUCTASE MJ1384-RELATED"/>
    <property type="match status" value="1"/>
</dbReference>
<sequence>MKQDPPIFIRVIDGRLILWDYRSHSQYEIEEEHVRRILAISRNQETSESQIDSDIIRSGIFDDDSRDFKKWGWDCLSHIFHLGTQIVLEEGADLPNDDSYEGYIKYCTSIIDKVPETKYAREGESLSLPAPNKKYRKGTGLYDVLMARQTSRSFNSSPIPLQTVANSLYWTFGAVHGDMRQDMLDAGLVPVGYRRTSPSGGSLQPSEAYLVALNIEGLTAGIYHYRAFSHELTLITTKIDGEKLGKLLCAQMFAKDLAYGIFVTSRFDKMWWKYPHSRAYRVALLDIGCLAQTFQLVTTELGLGSWLTSYFLDREVNKLLEVDEMRESVLFFLGAGMGDGTPFAPQALQTIERMLEEQRQNQREG</sequence>
<protein>
    <recommendedName>
        <fullName evidence="1">Nitroreductase domain-containing protein</fullName>
    </recommendedName>
</protein>
<comment type="caution">
    <text evidence="2">The sequence shown here is derived from an EMBL/GenBank/DDBJ whole genome shotgun (WGS) entry which is preliminary data.</text>
</comment>
<dbReference type="InterPro" id="IPR052544">
    <property type="entry name" value="Bacteriocin_Proc_Enz"/>
</dbReference>
<evidence type="ECO:0000259" key="1">
    <source>
        <dbReference type="Pfam" id="PF00881"/>
    </source>
</evidence>
<dbReference type="NCBIfam" id="TIGR03605">
    <property type="entry name" value="antibiot_sagB"/>
    <property type="match status" value="1"/>
</dbReference>
<dbReference type="InterPro" id="IPR000415">
    <property type="entry name" value="Nitroreductase-like"/>
</dbReference>
<reference evidence="2 3" key="1">
    <citation type="submission" date="2023-07" db="EMBL/GenBank/DDBJ databases">
        <authorList>
            <person name="Peeters C."/>
        </authorList>
    </citation>
    <scope>NUCLEOTIDE SEQUENCE [LARGE SCALE GENOMIC DNA]</scope>
    <source>
        <strain evidence="2 3">LMG 18101</strain>
    </source>
</reference>
<dbReference type="Proteomes" id="UP001189757">
    <property type="component" value="Unassembled WGS sequence"/>
</dbReference>
<dbReference type="InterPro" id="IPR020051">
    <property type="entry name" value="SagB-type_dehydrogenase"/>
</dbReference>
<dbReference type="RefSeq" id="WP_316682205.1">
    <property type="nucleotide sequence ID" value="NZ_CATZLL010000015.1"/>
</dbReference>
<dbReference type="PANTHER" id="PTHR43745:SF2">
    <property type="entry name" value="NITROREDUCTASE MJ1384-RELATED"/>
    <property type="match status" value="1"/>
</dbReference>
<organism evidence="2 3">
    <name type="scientific">Ralstonia flaminis</name>
    <dbReference type="NCBI Taxonomy" id="3058597"/>
    <lineage>
        <taxon>Bacteria</taxon>
        <taxon>Pseudomonadati</taxon>
        <taxon>Pseudomonadota</taxon>
        <taxon>Betaproteobacteria</taxon>
        <taxon>Burkholderiales</taxon>
        <taxon>Burkholderiaceae</taxon>
        <taxon>Ralstonia</taxon>
    </lineage>
</organism>
<evidence type="ECO:0000313" key="3">
    <source>
        <dbReference type="Proteomes" id="UP001189757"/>
    </source>
</evidence>
<dbReference type="SUPFAM" id="SSF55469">
    <property type="entry name" value="FMN-dependent nitroreductase-like"/>
    <property type="match status" value="1"/>
</dbReference>
<dbReference type="Pfam" id="PF00881">
    <property type="entry name" value="Nitroreductase"/>
    <property type="match status" value="1"/>
</dbReference>
<proteinExistence type="predicted"/>
<accession>A0ABM9KAI9</accession>
<evidence type="ECO:0000313" key="2">
    <source>
        <dbReference type="EMBL" id="CAJ0819889.1"/>
    </source>
</evidence>
<dbReference type="CDD" id="cd02142">
    <property type="entry name" value="McbC_SagB-like_oxidoreductase"/>
    <property type="match status" value="1"/>
</dbReference>
<feature type="domain" description="Nitroreductase" evidence="1">
    <location>
        <begin position="146"/>
        <end position="334"/>
    </location>
</feature>
<name>A0ABM9KAI9_9RALS</name>
<gene>
    <name evidence="2" type="ORF">LMG18101_04096</name>
</gene>
<dbReference type="EMBL" id="CATZLL010000015">
    <property type="protein sequence ID" value="CAJ0819889.1"/>
    <property type="molecule type" value="Genomic_DNA"/>
</dbReference>